<dbReference type="Proteomes" id="UP000663828">
    <property type="component" value="Unassembled WGS sequence"/>
</dbReference>
<protein>
    <submittedName>
        <fullName evidence="1">Uncharacterized protein</fullName>
    </submittedName>
</protein>
<name>A0A815J0C7_ADIRI</name>
<organism evidence="1 4">
    <name type="scientific">Adineta ricciae</name>
    <name type="common">Rotifer</name>
    <dbReference type="NCBI Taxonomy" id="249248"/>
    <lineage>
        <taxon>Eukaryota</taxon>
        <taxon>Metazoa</taxon>
        <taxon>Spiralia</taxon>
        <taxon>Gnathifera</taxon>
        <taxon>Rotifera</taxon>
        <taxon>Eurotatoria</taxon>
        <taxon>Bdelloidea</taxon>
        <taxon>Adinetida</taxon>
        <taxon>Adinetidae</taxon>
        <taxon>Adineta</taxon>
    </lineage>
</organism>
<dbReference type="EMBL" id="CAJNOJ010000289">
    <property type="protein sequence ID" value="CAF1372849.1"/>
    <property type="molecule type" value="Genomic_DNA"/>
</dbReference>
<dbReference type="EMBL" id="CAJNOR010013272">
    <property type="protein sequence ID" value="CAF1672394.1"/>
    <property type="molecule type" value="Genomic_DNA"/>
</dbReference>
<evidence type="ECO:0000313" key="3">
    <source>
        <dbReference type="Proteomes" id="UP000663828"/>
    </source>
</evidence>
<dbReference type="Proteomes" id="UP000663852">
    <property type="component" value="Unassembled WGS sequence"/>
</dbReference>
<sequence>MATNGGAITAQTQSLVPMVNGARSVSSTGSKLTRVISMEGSLSIAFQLGKSFSDVITEEMNSIIQVIKTPSNVAKACSYAATNALTMSFRTIGIVITF</sequence>
<evidence type="ECO:0000313" key="1">
    <source>
        <dbReference type="EMBL" id="CAF1372849.1"/>
    </source>
</evidence>
<evidence type="ECO:0000313" key="4">
    <source>
        <dbReference type="Proteomes" id="UP000663852"/>
    </source>
</evidence>
<proteinExistence type="predicted"/>
<evidence type="ECO:0000313" key="2">
    <source>
        <dbReference type="EMBL" id="CAF1672394.1"/>
    </source>
</evidence>
<keyword evidence="3" id="KW-1185">Reference proteome</keyword>
<reference evidence="1" key="1">
    <citation type="submission" date="2021-02" db="EMBL/GenBank/DDBJ databases">
        <authorList>
            <person name="Nowell W R."/>
        </authorList>
    </citation>
    <scope>NUCLEOTIDE SEQUENCE</scope>
</reference>
<dbReference type="AlphaFoldDB" id="A0A815J0C7"/>
<comment type="caution">
    <text evidence="1">The sequence shown here is derived from an EMBL/GenBank/DDBJ whole genome shotgun (WGS) entry which is preliminary data.</text>
</comment>
<accession>A0A815J0C7</accession>
<gene>
    <name evidence="1" type="ORF">EDS130_LOCUS34478</name>
    <name evidence="2" type="ORF">XAT740_LOCUS58939</name>
</gene>